<dbReference type="RefSeq" id="WP_092578510.1">
    <property type="nucleotide sequence ID" value="NZ_FOFN01000002.1"/>
</dbReference>
<dbReference type="Proteomes" id="UP000198999">
    <property type="component" value="Unassembled WGS sequence"/>
</dbReference>
<evidence type="ECO:0000259" key="2">
    <source>
        <dbReference type="Pfam" id="PF13439"/>
    </source>
</evidence>
<dbReference type="OrthoDB" id="791981at2"/>
<proteinExistence type="predicted"/>
<evidence type="ECO:0000313" key="4">
    <source>
        <dbReference type="Proteomes" id="UP000198999"/>
    </source>
</evidence>
<feature type="domain" description="Glycosyltransferase subfamily 4-like N-terminal" evidence="2">
    <location>
        <begin position="17"/>
        <end position="175"/>
    </location>
</feature>
<organism evidence="3 4">
    <name type="scientific">Hyunsoonleella jejuensis</name>
    <dbReference type="NCBI Taxonomy" id="419940"/>
    <lineage>
        <taxon>Bacteria</taxon>
        <taxon>Pseudomonadati</taxon>
        <taxon>Bacteroidota</taxon>
        <taxon>Flavobacteriia</taxon>
        <taxon>Flavobacteriales</taxon>
        <taxon>Flavobacteriaceae</taxon>
    </lineage>
</organism>
<dbReference type="Gene3D" id="3.40.50.2000">
    <property type="entry name" value="Glycogen Phosphorylase B"/>
    <property type="match status" value="2"/>
</dbReference>
<evidence type="ECO:0000259" key="1">
    <source>
        <dbReference type="Pfam" id="PF00534"/>
    </source>
</evidence>
<keyword evidence="4" id="KW-1185">Reference proteome</keyword>
<dbReference type="InterPro" id="IPR028098">
    <property type="entry name" value="Glyco_trans_4-like_N"/>
</dbReference>
<dbReference type="InterPro" id="IPR001296">
    <property type="entry name" value="Glyco_trans_1"/>
</dbReference>
<protein>
    <submittedName>
        <fullName evidence="3">Glycosyltransferase involved in cell wall bisynthesis</fullName>
    </submittedName>
</protein>
<name>A0A1H9G7B8_9FLAO</name>
<evidence type="ECO:0000313" key="3">
    <source>
        <dbReference type="EMBL" id="SEQ45920.1"/>
    </source>
</evidence>
<sequence>MAKRKKIVFVLPDFTSGGAERVMSFVAQNVSKHNFEVSLWAAGFKKNTTYNLDGLDVTYFNKDRVLKAIPCFFNSIRKTKPDIVISSIGHVNTVMGFLSLLFPKTKFVGRVSNVISVRSNYLNDNEKTFFSRLPLSRFGYKFLDIILCQSRDMFDDMKLNYNIPDAKLKIINNPISDGFKFNDREWKKGDTIKFITVARLKKQKGHERIVNVLSKLDLNYKYTIIGDGPEKEPLFDKIKAYGIEDKVIHIPFTKNVAEYLQKSDFFLQGSYVEGFPNSLIESCAVGTPVIAFKAPGGLNEIIENGINGLISNDETEYLENIHKAVSEIQWNLKKVSESVNIKFNKETIIKNYEDFFNSI</sequence>
<accession>A0A1H9G7B8</accession>
<feature type="domain" description="Glycosyl transferase family 1" evidence="1">
    <location>
        <begin position="187"/>
        <end position="323"/>
    </location>
</feature>
<gene>
    <name evidence="3" type="ORF">SAMN05421824_1708</name>
</gene>
<dbReference type="EMBL" id="FOFN01000002">
    <property type="protein sequence ID" value="SEQ45920.1"/>
    <property type="molecule type" value="Genomic_DNA"/>
</dbReference>
<dbReference type="AlphaFoldDB" id="A0A1H9G7B8"/>
<dbReference type="CDD" id="cd03811">
    <property type="entry name" value="GT4_GT28_WabH-like"/>
    <property type="match status" value="1"/>
</dbReference>
<dbReference type="Pfam" id="PF13439">
    <property type="entry name" value="Glyco_transf_4"/>
    <property type="match status" value="1"/>
</dbReference>
<dbReference type="PANTHER" id="PTHR12526:SF630">
    <property type="entry name" value="GLYCOSYLTRANSFERASE"/>
    <property type="match status" value="1"/>
</dbReference>
<dbReference type="PANTHER" id="PTHR12526">
    <property type="entry name" value="GLYCOSYLTRANSFERASE"/>
    <property type="match status" value="1"/>
</dbReference>
<dbReference type="Pfam" id="PF00534">
    <property type="entry name" value="Glycos_transf_1"/>
    <property type="match status" value="1"/>
</dbReference>
<dbReference type="GO" id="GO:0016757">
    <property type="term" value="F:glycosyltransferase activity"/>
    <property type="evidence" value="ECO:0007669"/>
    <property type="project" value="InterPro"/>
</dbReference>
<reference evidence="3 4" key="1">
    <citation type="submission" date="2016-10" db="EMBL/GenBank/DDBJ databases">
        <authorList>
            <person name="de Groot N.N."/>
        </authorList>
    </citation>
    <scope>NUCLEOTIDE SEQUENCE [LARGE SCALE GENOMIC DNA]</scope>
    <source>
        <strain evidence="3 4">DSM 21035</strain>
    </source>
</reference>
<keyword evidence="3" id="KW-0808">Transferase</keyword>
<dbReference type="STRING" id="419940.SAMN05421824_1708"/>
<dbReference type="SUPFAM" id="SSF53756">
    <property type="entry name" value="UDP-Glycosyltransferase/glycogen phosphorylase"/>
    <property type="match status" value="1"/>
</dbReference>